<keyword evidence="1" id="KW-0238">DNA-binding</keyword>
<protein>
    <submittedName>
        <fullName evidence="4">Transcriptional regulator</fullName>
    </submittedName>
</protein>
<dbReference type="GO" id="GO:0003677">
    <property type="term" value="F:DNA binding"/>
    <property type="evidence" value="ECO:0007669"/>
    <property type="project" value="UniProtKB-KW"/>
</dbReference>
<dbReference type="HOGENOM" id="CLU_083287_14_2_9"/>
<feature type="compositionally biased region" description="Basic and acidic residues" evidence="2">
    <location>
        <begin position="171"/>
        <end position="195"/>
    </location>
</feature>
<dbReference type="InterPro" id="IPR011991">
    <property type="entry name" value="ArsR-like_HTH"/>
</dbReference>
<evidence type="ECO:0000313" key="4">
    <source>
        <dbReference type="EMBL" id="BAP86282.1"/>
    </source>
</evidence>
<dbReference type="Proteomes" id="UP000031620">
    <property type="component" value="Chromosome"/>
</dbReference>
<dbReference type="KEGG" id="lho:LOOC260_117760"/>
<reference evidence="4 5" key="1">
    <citation type="submission" date="2014-11" db="EMBL/GenBank/DDBJ databases">
        <title>Complete genome sequence and analysis of Lactobacillus hokkaidonensis LOOC260T.</title>
        <authorList>
            <person name="Tanizawa Y."/>
            <person name="Tohno M."/>
            <person name="Kaminuma E."/>
            <person name="Nakamura Y."/>
            <person name="Arita M."/>
        </authorList>
    </citation>
    <scope>NUCLEOTIDE SEQUENCE [LARGE SCALE GENOMIC DNA]</scope>
    <source>
        <strain evidence="4 5">LOOC260</strain>
    </source>
</reference>
<dbReference type="InterPro" id="IPR036390">
    <property type="entry name" value="WH_DNA-bd_sf"/>
</dbReference>
<dbReference type="Pfam" id="PF01047">
    <property type="entry name" value="MarR"/>
    <property type="match status" value="1"/>
</dbReference>
<feature type="domain" description="HTH marR-type" evidence="3">
    <location>
        <begin position="5"/>
        <end position="140"/>
    </location>
</feature>
<accession>A0A0A1GVK7</accession>
<dbReference type="GO" id="GO:0003700">
    <property type="term" value="F:DNA-binding transcription factor activity"/>
    <property type="evidence" value="ECO:0007669"/>
    <property type="project" value="InterPro"/>
</dbReference>
<dbReference type="Gene3D" id="1.10.10.10">
    <property type="entry name" value="Winged helix-like DNA-binding domain superfamily/Winged helix DNA-binding domain"/>
    <property type="match status" value="1"/>
</dbReference>
<dbReference type="SUPFAM" id="SSF46785">
    <property type="entry name" value="Winged helix' DNA-binding domain"/>
    <property type="match status" value="1"/>
</dbReference>
<dbReference type="STRING" id="1291742.LOOC260_117760"/>
<dbReference type="PROSITE" id="PS50995">
    <property type="entry name" value="HTH_MARR_2"/>
    <property type="match status" value="1"/>
</dbReference>
<dbReference type="InterPro" id="IPR039422">
    <property type="entry name" value="MarR/SlyA-like"/>
</dbReference>
<organism evidence="4 5">
    <name type="scientific">Paucilactobacillus hokkaidonensis JCM 18461</name>
    <dbReference type="NCBI Taxonomy" id="1291742"/>
    <lineage>
        <taxon>Bacteria</taxon>
        <taxon>Bacillati</taxon>
        <taxon>Bacillota</taxon>
        <taxon>Bacilli</taxon>
        <taxon>Lactobacillales</taxon>
        <taxon>Lactobacillaceae</taxon>
        <taxon>Paucilactobacillus</taxon>
    </lineage>
</organism>
<proteinExistence type="predicted"/>
<gene>
    <name evidence="4" type="ORF">LOOC260_117760</name>
</gene>
<dbReference type="InterPro" id="IPR000835">
    <property type="entry name" value="HTH_MarR-typ"/>
</dbReference>
<dbReference type="RefSeq" id="WP_052467351.1">
    <property type="nucleotide sequence ID" value="NZ_AP014680.1"/>
</dbReference>
<dbReference type="CDD" id="cd00090">
    <property type="entry name" value="HTH_ARSR"/>
    <property type="match status" value="1"/>
</dbReference>
<name>A0A0A1GVK7_9LACO</name>
<dbReference type="InterPro" id="IPR036388">
    <property type="entry name" value="WH-like_DNA-bd_sf"/>
</dbReference>
<evidence type="ECO:0000256" key="1">
    <source>
        <dbReference type="ARBA" id="ARBA00023125"/>
    </source>
</evidence>
<evidence type="ECO:0000259" key="3">
    <source>
        <dbReference type="PROSITE" id="PS50995"/>
    </source>
</evidence>
<evidence type="ECO:0000256" key="2">
    <source>
        <dbReference type="SAM" id="MobiDB-lite"/>
    </source>
</evidence>
<dbReference type="AlphaFoldDB" id="A0A0A1GVK7"/>
<dbReference type="EMBL" id="AP014680">
    <property type="protein sequence ID" value="BAP86282.1"/>
    <property type="molecule type" value="Genomic_DNA"/>
</dbReference>
<dbReference type="PANTHER" id="PTHR33164">
    <property type="entry name" value="TRANSCRIPTIONAL REGULATOR, MARR FAMILY"/>
    <property type="match status" value="1"/>
</dbReference>
<dbReference type="SMART" id="SM00347">
    <property type="entry name" value="HTH_MARR"/>
    <property type="match status" value="1"/>
</dbReference>
<evidence type="ECO:0000313" key="5">
    <source>
        <dbReference type="Proteomes" id="UP000031620"/>
    </source>
</evidence>
<feature type="region of interest" description="Disordered" evidence="2">
    <location>
        <begin position="158"/>
        <end position="195"/>
    </location>
</feature>
<sequence>MTKKTDELMKLFGQLFQRRGFVGAALTSNLPESARKYQNERGPMRILQLLDDKGELTNTNISEAFDIRPSSVSALVSQLEDVNMVERHSSPDDKRVTLISLTEAGHKTLHAQDGYKNTAFKGLSDEEIDQLIADISKMLDSMPEDDDWTRSGGWTKGWNHKPNFPHTSHRSPMDPHDGSDRFGERHDWPFGFDRK</sequence>
<dbReference type="PANTHER" id="PTHR33164:SF43">
    <property type="entry name" value="HTH-TYPE TRANSCRIPTIONAL REPRESSOR YETL"/>
    <property type="match status" value="1"/>
</dbReference>
<dbReference type="GO" id="GO:0006950">
    <property type="term" value="P:response to stress"/>
    <property type="evidence" value="ECO:0007669"/>
    <property type="project" value="TreeGrafter"/>
</dbReference>